<evidence type="ECO:0000259" key="5">
    <source>
        <dbReference type="Pfam" id="PF21365"/>
    </source>
</evidence>
<dbReference type="InterPro" id="IPR048395">
    <property type="entry name" value="Glyco_hydro_31_C"/>
</dbReference>
<evidence type="ECO:0000256" key="1">
    <source>
        <dbReference type="ARBA" id="ARBA00007806"/>
    </source>
</evidence>
<evidence type="ECO:0000259" key="4">
    <source>
        <dbReference type="Pfam" id="PF13802"/>
    </source>
</evidence>
<dbReference type="InterPro" id="IPR013780">
    <property type="entry name" value="Glyco_hydro_b"/>
</dbReference>
<dbReference type="AlphaFoldDB" id="A0A921GE75"/>
<dbReference type="Gene3D" id="2.60.40.1180">
    <property type="entry name" value="Golgi alpha-mannosidase II"/>
    <property type="match status" value="1"/>
</dbReference>
<feature type="domain" description="Glycoside hydrolase family 31 TIM barrel" evidence="3">
    <location>
        <begin position="499"/>
        <end position="635"/>
    </location>
</feature>
<dbReference type="SUPFAM" id="SSF74650">
    <property type="entry name" value="Galactose mutarotase-like"/>
    <property type="match status" value="1"/>
</dbReference>
<dbReference type="GO" id="GO:0005975">
    <property type="term" value="P:carbohydrate metabolic process"/>
    <property type="evidence" value="ECO:0007669"/>
    <property type="project" value="InterPro"/>
</dbReference>
<dbReference type="Pfam" id="PF13802">
    <property type="entry name" value="Gal_mutarotas_2"/>
    <property type="match status" value="1"/>
</dbReference>
<evidence type="ECO:0000256" key="2">
    <source>
        <dbReference type="RuleBase" id="RU361185"/>
    </source>
</evidence>
<evidence type="ECO:0008006" key="8">
    <source>
        <dbReference type="Google" id="ProtNLM"/>
    </source>
</evidence>
<dbReference type="GO" id="GO:0030246">
    <property type="term" value="F:carbohydrate binding"/>
    <property type="evidence" value="ECO:0007669"/>
    <property type="project" value="InterPro"/>
</dbReference>
<sequence length="955" mass="101999">MSRITLTGVTSVAPDPLRPNVAVVAFAAAEGTSSGENDGAPAAPRAVEGRIAFLDEDVVRYTVDPAGAFAPYARPVCPEHAARIPAQPDDSERYARPAVRVREEGGAFVVAAGGTEVLLGRSGALLSVRRNGRVVVREAAPLQMGADSTTQVLACAPDEKFFGGGTQNGRAEHAGTVINIVSAPVNGNEWQDGDVASPTPFFWSSAGYGVLRNTFARGVYDFAATGADVRAAHEDGLFDAYLLVAGCAGEPAAGLAETARDVLRAYYRVTGAPVLLPEYAFYLGHLNAYNRDAWSAEPLPAEARGTVAGAPATEGKAWVVHGSGPAGGAGRVRYEYGRVRGYVLPGRGAAESLNGPDEVLRESAGGFSCETPYEFSARAVIDEHAARDMPLGWFLPNDGYGSGYGHNGYEMTGGVGADGASSPERLAAVAANVDNLAAFSAYAAERGVATGLWAQSKITPDANPDVTWHNLRDFAAETTRGGAAALKTDEEWVGQGYSFALSGTKQAYDILSLDALRRPFVLTLDGWAATQRFGAVWSGDQDGTDWEYVRMHIPTYLGQGMSGNPNVASDLDGIFGGDPVVATRDFQWKALTPIILDMDGWGAYAKLPYANGDPHTGICRMYLKLKSELMPYAYTCAAAAAGLTDANGDAWLPMVRPLALAGCEDMAPEAANYEFLLGDALLVAPVWRNARADERGNDVRDGIYLPGGERDVWFDYFTGERHAGGQTLVGFDAPLWKLPLFVRGDAIVPRYEAHNNPMPPGEKNPRGLDRTRRVIDFWPEGPAPDGGARESRYVLYEDGGSSIENRARWVEGYGLMDDVFYGGHVETTFRMRQEPGRLVLLAEASTGGYEGYDAFRVTTMRARVEARPAAVEARCAGRELAVREVADRAAFLAEEPAEGEAVWLFEEAPAIETFAPPEERALAAMVAGVHGAPRVSVRFARADVGEGAQEVTLWV</sequence>
<dbReference type="InterPro" id="IPR011013">
    <property type="entry name" value="Gal_mutarotase_sf_dom"/>
</dbReference>
<name>A0A921GE75_9ACTN</name>
<evidence type="ECO:0000313" key="6">
    <source>
        <dbReference type="EMBL" id="HJF44682.1"/>
    </source>
</evidence>
<feature type="domain" description="Glycoside hydrolase family 31 N-terminal" evidence="4">
    <location>
        <begin position="50"/>
        <end position="221"/>
    </location>
</feature>
<organism evidence="6 7">
    <name type="scientific">Thermophilibacter provencensis</name>
    <dbReference type="NCBI Taxonomy" id="1852386"/>
    <lineage>
        <taxon>Bacteria</taxon>
        <taxon>Bacillati</taxon>
        <taxon>Actinomycetota</taxon>
        <taxon>Coriobacteriia</taxon>
        <taxon>Coriobacteriales</taxon>
        <taxon>Atopobiaceae</taxon>
        <taxon>Thermophilibacter</taxon>
    </lineage>
</organism>
<keyword evidence="2" id="KW-0326">Glycosidase</keyword>
<dbReference type="PANTHER" id="PTHR43863">
    <property type="entry name" value="HYDROLASE, PUTATIVE (AFU_ORTHOLOGUE AFUA_1G03140)-RELATED"/>
    <property type="match status" value="1"/>
</dbReference>
<dbReference type="Pfam" id="PF21365">
    <property type="entry name" value="Glyco_hydro_31_3rd"/>
    <property type="match status" value="1"/>
</dbReference>
<protein>
    <recommendedName>
        <fullName evidence="8">DUF5110 domain-containing protein</fullName>
    </recommendedName>
</protein>
<evidence type="ECO:0000313" key="7">
    <source>
        <dbReference type="Proteomes" id="UP000697330"/>
    </source>
</evidence>
<dbReference type="GO" id="GO:0004553">
    <property type="term" value="F:hydrolase activity, hydrolyzing O-glycosyl compounds"/>
    <property type="evidence" value="ECO:0007669"/>
    <property type="project" value="InterPro"/>
</dbReference>
<dbReference type="CDD" id="cd14752">
    <property type="entry name" value="GH31_N"/>
    <property type="match status" value="1"/>
</dbReference>
<dbReference type="RefSeq" id="WP_274958674.1">
    <property type="nucleotide sequence ID" value="NZ_DYWQ01000044.1"/>
</dbReference>
<dbReference type="InterPro" id="IPR025887">
    <property type="entry name" value="Glyco_hydro_31_N_dom"/>
</dbReference>
<gene>
    <name evidence="6" type="ORF">K8U72_02710</name>
</gene>
<dbReference type="PANTHER" id="PTHR43863:SF2">
    <property type="entry name" value="MALTASE-GLUCOAMYLASE"/>
    <property type="match status" value="1"/>
</dbReference>
<dbReference type="InterPro" id="IPR017853">
    <property type="entry name" value="GH"/>
</dbReference>
<accession>A0A921GE75</accession>
<proteinExistence type="inferred from homology"/>
<dbReference type="Gene3D" id="2.60.40.1760">
    <property type="entry name" value="glycosyl hydrolase (family 31)"/>
    <property type="match status" value="1"/>
</dbReference>
<reference evidence="6" key="2">
    <citation type="submission" date="2021-09" db="EMBL/GenBank/DDBJ databases">
        <authorList>
            <person name="Gilroy R."/>
        </authorList>
    </citation>
    <scope>NUCLEOTIDE SEQUENCE</scope>
    <source>
        <strain evidence="6">CHK124-7917</strain>
    </source>
</reference>
<comment type="caution">
    <text evidence="6">The sequence shown here is derived from an EMBL/GenBank/DDBJ whole genome shotgun (WGS) entry which is preliminary data.</text>
</comment>
<feature type="domain" description="Glycosyl hydrolase family 31 C-terminal" evidence="5">
    <location>
        <begin position="653"/>
        <end position="748"/>
    </location>
</feature>
<dbReference type="InterPro" id="IPR051816">
    <property type="entry name" value="Glycosyl_Hydrolase_31"/>
</dbReference>
<dbReference type="SUPFAM" id="SSF51011">
    <property type="entry name" value="Glycosyl hydrolase domain"/>
    <property type="match status" value="1"/>
</dbReference>
<dbReference type="Pfam" id="PF01055">
    <property type="entry name" value="Glyco_hydro_31_2nd"/>
    <property type="match status" value="1"/>
</dbReference>
<keyword evidence="2" id="KW-0378">Hydrolase</keyword>
<dbReference type="InterPro" id="IPR000322">
    <property type="entry name" value="Glyco_hydro_31_TIM"/>
</dbReference>
<reference evidence="6" key="1">
    <citation type="journal article" date="2021" name="PeerJ">
        <title>Extensive microbial diversity within the chicken gut microbiome revealed by metagenomics and culture.</title>
        <authorList>
            <person name="Gilroy R."/>
            <person name="Ravi A."/>
            <person name="Getino M."/>
            <person name="Pursley I."/>
            <person name="Horton D.L."/>
            <person name="Alikhan N.F."/>
            <person name="Baker D."/>
            <person name="Gharbi K."/>
            <person name="Hall N."/>
            <person name="Watson M."/>
            <person name="Adriaenssens E.M."/>
            <person name="Foster-Nyarko E."/>
            <person name="Jarju S."/>
            <person name="Secka A."/>
            <person name="Antonio M."/>
            <person name="Oren A."/>
            <person name="Chaudhuri R.R."/>
            <person name="La Ragione R."/>
            <person name="Hildebrand F."/>
            <person name="Pallen M.J."/>
        </authorList>
    </citation>
    <scope>NUCLEOTIDE SEQUENCE</scope>
    <source>
        <strain evidence="6">CHK124-7917</strain>
    </source>
</reference>
<dbReference type="Proteomes" id="UP000697330">
    <property type="component" value="Unassembled WGS sequence"/>
</dbReference>
<comment type="similarity">
    <text evidence="1 2">Belongs to the glycosyl hydrolase 31 family.</text>
</comment>
<dbReference type="EMBL" id="DYWQ01000044">
    <property type="protein sequence ID" value="HJF44682.1"/>
    <property type="molecule type" value="Genomic_DNA"/>
</dbReference>
<dbReference type="SUPFAM" id="SSF51445">
    <property type="entry name" value="(Trans)glycosidases"/>
    <property type="match status" value="1"/>
</dbReference>
<evidence type="ECO:0000259" key="3">
    <source>
        <dbReference type="Pfam" id="PF01055"/>
    </source>
</evidence>
<dbReference type="Gene3D" id="3.20.20.80">
    <property type="entry name" value="Glycosidases"/>
    <property type="match status" value="1"/>
</dbReference>